<evidence type="ECO:0000313" key="3">
    <source>
        <dbReference type="Proteomes" id="UP001497516"/>
    </source>
</evidence>
<dbReference type="SUPFAM" id="SSF56219">
    <property type="entry name" value="DNase I-like"/>
    <property type="match status" value="1"/>
</dbReference>
<name>A0AAV2GDV3_9ROSI</name>
<accession>A0AAV2GDV3</accession>
<dbReference type="InterPro" id="IPR005135">
    <property type="entry name" value="Endo/exonuclease/phosphatase"/>
</dbReference>
<reference evidence="2 3" key="1">
    <citation type="submission" date="2024-04" db="EMBL/GenBank/DDBJ databases">
        <authorList>
            <person name="Fracassetti M."/>
        </authorList>
    </citation>
    <scope>NUCLEOTIDE SEQUENCE [LARGE SCALE GENOMIC DNA]</scope>
</reference>
<dbReference type="EMBL" id="OZ034821">
    <property type="protein sequence ID" value="CAL1408859.1"/>
    <property type="molecule type" value="Genomic_DNA"/>
</dbReference>
<gene>
    <name evidence="2" type="ORF">LTRI10_LOCUS48421</name>
</gene>
<dbReference type="PANTHER" id="PTHR33710:SF77">
    <property type="entry name" value="DNASE I-LIKE SUPERFAMILY PROTEIN"/>
    <property type="match status" value="1"/>
</dbReference>
<sequence length="167" mass="19043">MDNYLAITELDRDSQFLHLLCTDQNKNSVLLTAIYAKPNDHDRQPLWANIRRLEQTIDRPWLLAGDFNSITCPSERKGGAAYNPSKTASFNACIRDCGLLDVGFTGPKFTWSNGRLSQRLDRALCNQEWIRQFPDTVSTNLPRLRSDHRPILICSNNDHGGMNKPRL</sequence>
<dbReference type="GO" id="GO:0003824">
    <property type="term" value="F:catalytic activity"/>
    <property type="evidence" value="ECO:0007669"/>
    <property type="project" value="InterPro"/>
</dbReference>
<proteinExistence type="predicted"/>
<dbReference type="Pfam" id="PF03372">
    <property type="entry name" value="Exo_endo_phos"/>
    <property type="match status" value="1"/>
</dbReference>
<dbReference type="AlphaFoldDB" id="A0AAV2GDV3"/>
<evidence type="ECO:0000313" key="2">
    <source>
        <dbReference type="EMBL" id="CAL1408859.1"/>
    </source>
</evidence>
<protein>
    <recommendedName>
        <fullName evidence="1">Endonuclease/exonuclease/phosphatase domain-containing protein</fullName>
    </recommendedName>
</protein>
<dbReference type="Gene3D" id="3.60.10.10">
    <property type="entry name" value="Endonuclease/exonuclease/phosphatase"/>
    <property type="match status" value="1"/>
</dbReference>
<keyword evidence="3" id="KW-1185">Reference proteome</keyword>
<dbReference type="Proteomes" id="UP001497516">
    <property type="component" value="Chromosome 8"/>
</dbReference>
<feature type="domain" description="Endonuclease/exonuclease/phosphatase" evidence="1">
    <location>
        <begin position="33"/>
        <end position="148"/>
    </location>
</feature>
<dbReference type="InterPro" id="IPR036691">
    <property type="entry name" value="Endo/exonu/phosph_ase_sf"/>
</dbReference>
<evidence type="ECO:0000259" key="1">
    <source>
        <dbReference type="Pfam" id="PF03372"/>
    </source>
</evidence>
<dbReference type="PANTHER" id="PTHR33710">
    <property type="entry name" value="BNAC02G09200D PROTEIN"/>
    <property type="match status" value="1"/>
</dbReference>
<organism evidence="2 3">
    <name type="scientific">Linum trigynum</name>
    <dbReference type="NCBI Taxonomy" id="586398"/>
    <lineage>
        <taxon>Eukaryota</taxon>
        <taxon>Viridiplantae</taxon>
        <taxon>Streptophyta</taxon>
        <taxon>Embryophyta</taxon>
        <taxon>Tracheophyta</taxon>
        <taxon>Spermatophyta</taxon>
        <taxon>Magnoliopsida</taxon>
        <taxon>eudicotyledons</taxon>
        <taxon>Gunneridae</taxon>
        <taxon>Pentapetalae</taxon>
        <taxon>rosids</taxon>
        <taxon>fabids</taxon>
        <taxon>Malpighiales</taxon>
        <taxon>Linaceae</taxon>
        <taxon>Linum</taxon>
    </lineage>
</organism>